<dbReference type="Pfam" id="PF08696">
    <property type="entry name" value="Dna2"/>
    <property type="match status" value="1"/>
</dbReference>
<keyword evidence="3" id="KW-0378">Hydrolase</keyword>
<evidence type="ECO:0000256" key="6">
    <source>
        <dbReference type="SAM" id="MobiDB-lite"/>
    </source>
</evidence>
<evidence type="ECO:0000313" key="8">
    <source>
        <dbReference type="EMBL" id="KXN69463.1"/>
    </source>
</evidence>
<evidence type="ECO:0000256" key="2">
    <source>
        <dbReference type="ARBA" id="ARBA00022741"/>
    </source>
</evidence>
<proteinExistence type="predicted"/>
<name>A0A137P369_CONC2</name>
<gene>
    <name evidence="8" type="ORF">CONCODRAFT_71442</name>
</gene>
<feature type="region of interest" description="Disordered" evidence="6">
    <location>
        <begin position="1"/>
        <end position="66"/>
    </location>
</feature>
<feature type="compositionally biased region" description="Low complexity" evidence="6">
    <location>
        <begin position="107"/>
        <end position="127"/>
    </location>
</feature>
<keyword evidence="9" id="KW-1185">Reference proteome</keyword>
<evidence type="ECO:0000256" key="1">
    <source>
        <dbReference type="ARBA" id="ARBA00022723"/>
    </source>
</evidence>
<feature type="region of interest" description="Disordered" evidence="6">
    <location>
        <begin position="100"/>
        <end position="144"/>
    </location>
</feature>
<dbReference type="InterPro" id="IPR014808">
    <property type="entry name" value="DNA_replication_fac_Dna2_N"/>
</dbReference>
<accession>A0A137P369</accession>
<keyword evidence="5" id="KW-0067">ATP-binding</keyword>
<dbReference type="OMA" id="ESWNDID"/>
<evidence type="ECO:0000256" key="4">
    <source>
        <dbReference type="ARBA" id="ARBA00022806"/>
    </source>
</evidence>
<feature type="compositionally biased region" description="Acidic residues" evidence="6">
    <location>
        <begin position="133"/>
        <end position="144"/>
    </location>
</feature>
<dbReference type="GO" id="GO:0005524">
    <property type="term" value="F:ATP binding"/>
    <property type="evidence" value="ECO:0007669"/>
    <property type="project" value="UniProtKB-KW"/>
</dbReference>
<keyword evidence="2" id="KW-0547">Nucleotide-binding</keyword>
<evidence type="ECO:0000256" key="5">
    <source>
        <dbReference type="ARBA" id="ARBA00022840"/>
    </source>
</evidence>
<evidence type="ECO:0000256" key="3">
    <source>
        <dbReference type="ARBA" id="ARBA00022801"/>
    </source>
</evidence>
<dbReference type="OrthoDB" id="6513042at2759"/>
<dbReference type="STRING" id="796925.A0A137P369"/>
<sequence length="394" mass="44965">MNESYISSNNYCSTSSNTNGTRIKQEFKRSSPFAPGLNSKHIKTETSQTSTVRVKEEPTSQNMSNSSPNIVVKEEEMAEDIAERSFLFGEISSSGNIKVKEEEGEGVESNNNGQVNQNENSNTNNKNENIKQEEEDNEEEDPFDEMSLLDDLSFLEEEFNQLGTPSQVLNSKTYLRLTILEKTTENFLNASNYWEPQIKLNCLHRQSEQGVTIFLRGSWMQTPIKIGENVNLIGQLNFDNECIVNDQENLFILNPDLLINSTQIASSYNCLRSSILQNKSMIVGSYTKPLIIGTFLHDLLEVCLNSNNFDDSFMALQLERLVRENGDQLYSANLTEEEIMEDLNLGKQKLQSWSKKYVSETLKPNKFSKTSHKFENSMEEPSEFRVNLVTKVWD</sequence>
<organism evidence="8 9">
    <name type="scientific">Conidiobolus coronatus (strain ATCC 28846 / CBS 209.66 / NRRL 28638)</name>
    <name type="common">Delacroixia coronata</name>
    <dbReference type="NCBI Taxonomy" id="796925"/>
    <lineage>
        <taxon>Eukaryota</taxon>
        <taxon>Fungi</taxon>
        <taxon>Fungi incertae sedis</taxon>
        <taxon>Zoopagomycota</taxon>
        <taxon>Entomophthoromycotina</taxon>
        <taxon>Entomophthoromycetes</taxon>
        <taxon>Entomophthorales</taxon>
        <taxon>Ancylistaceae</taxon>
        <taxon>Conidiobolus</taxon>
    </lineage>
</organism>
<keyword evidence="4" id="KW-0347">Helicase</keyword>
<dbReference type="GO" id="GO:0016787">
    <property type="term" value="F:hydrolase activity"/>
    <property type="evidence" value="ECO:0007669"/>
    <property type="project" value="UniProtKB-KW"/>
</dbReference>
<dbReference type="GO" id="GO:0004386">
    <property type="term" value="F:helicase activity"/>
    <property type="evidence" value="ECO:0007669"/>
    <property type="project" value="UniProtKB-KW"/>
</dbReference>
<keyword evidence="1" id="KW-0479">Metal-binding</keyword>
<dbReference type="AlphaFoldDB" id="A0A137P369"/>
<protein>
    <submittedName>
        <fullName evidence="8">Dna2-domain-containing protein</fullName>
    </submittedName>
</protein>
<dbReference type="GO" id="GO:0046872">
    <property type="term" value="F:metal ion binding"/>
    <property type="evidence" value="ECO:0007669"/>
    <property type="project" value="UniProtKB-KW"/>
</dbReference>
<feature type="domain" description="DNA replication factor Dna2 N-terminal" evidence="7">
    <location>
        <begin position="206"/>
        <end position="375"/>
    </location>
</feature>
<evidence type="ECO:0000259" key="7">
    <source>
        <dbReference type="Pfam" id="PF08696"/>
    </source>
</evidence>
<dbReference type="EMBL" id="KQ964533">
    <property type="protein sequence ID" value="KXN69463.1"/>
    <property type="molecule type" value="Genomic_DNA"/>
</dbReference>
<dbReference type="Proteomes" id="UP000070444">
    <property type="component" value="Unassembled WGS sequence"/>
</dbReference>
<evidence type="ECO:0000313" key="9">
    <source>
        <dbReference type="Proteomes" id="UP000070444"/>
    </source>
</evidence>
<reference evidence="8 9" key="1">
    <citation type="journal article" date="2015" name="Genome Biol. Evol.">
        <title>Phylogenomic analyses indicate that early fungi evolved digesting cell walls of algal ancestors of land plants.</title>
        <authorList>
            <person name="Chang Y."/>
            <person name="Wang S."/>
            <person name="Sekimoto S."/>
            <person name="Aerts A.L."/>
            <person name="Choi C."/>
            <person name="Clum A."/>
            <person name="LaButti K.M."/>
            <person name="Lindquist E.A."/>
            <person name="Yee Ngan C."/>
            <person name="Ohm R.A."/>
            <person name="Salamov A.A."/>
            <person name="Grigoriev I.V."/>
            <person name="Spatafora J.W."/>
            <person name="Berbee M.L."/>
        </authorList>
    </citation>
    <scope>NUCLEOTIDE SEQUENCE [LARGE SCALE GENOMIC DNA]</scope>
    <source>
        <strain evidence="8 9">NRRL 28638</strain>
    </source>
</reference>
<feature type="compositionally biased region" description="Low complexity" evidence="6">
    <location>
        <begin position="1"/>
        <end position="19"/>
    </location>
</feature>